<dbReference type="GO" id="GO:0005737">
    <property type="term" value="C:cytoplasm"/>
    <property type="evidence" value="ECO:0000318"/>
    <property type="project" value="GO_Central"/>
</dbReference>
<dbReference type="SUPFAM" id="SSF63491">
    <property type="entry name" value="BAG domain"/>
    <property type="match status" value="1"/>
</dbReference>
<dbReference type="Pfam" id="PF00240">
    <property type="entry name" value="ubiquitin"/>
    <property type="match status" value="1"/>
</dbReference>
<dbReference type="InterPro" id="IPR036533">
    <property type="entry name" value="BAG_dom_sf"/>
</dbReference>
<feature type="region of interest" description="Disordered" evidence="2">
    <location>
        <begin position="1"/>
        <end position="28"/>
    </location>
</feature>
<dbReference type="Proteomes" id="UP000813463">
    <property type="component" value="Chromosome 6"/>
</dbReference>
<reference evidence="6" key="2">
    <citation type="submission" date="2025-08" db="UniProtKB">
        <authorList>
            <consortium name="RefSeq"/>
        </authorList>
    </citation>
    <scope>IDENTIFICATION</scope>
    <source>
        <tissue evidence="6">Leaf</tissue>
    </source>
</reference>
<accession>A0A9R0J6N8</accession>
<dbReference type="InterPro" id="IPR000626">
    <property type="entry name" value="Ubiquitin-like_dom"/>
</dbReference>
<dbReference type="GO" id="GO:0050821">
    <property type="term" value="P:protein stabilization"/>
    <property type="evidence" value="ECO:0000318"/>
    <property type="project" value="GO_Central"/>
</dbReference>
<evidence type="ECO:0000313" key="5">
    <source>
        <dbReference type="Proteomes" id="UP000813463"/>
    </source>
</evidence>
<evidence type="ECO:0000313" key="6">
    <source>
        <dbReference type="RefSeq" id="XP_021861453.1"/>
    </source>
</evidence>
<name>A0A9R0J6N8_SPIOL</name>
<dbReference type="SMART" id="SM00213">
    <property type="entry name" value="UBQ"/>
    <property type="match status" value="1"/>
</dbReference>
<dbReference type="Gene3D" id="1.20.58.120">
    <property type="entry name" value="BAG domain"/>
    <property type="match status" value="1"/>
</dbReference>
<dbReference type="RefSeq" id="XP_021861453.1">
    <property type="nucleotide sequence ID" value="XM_022005761.2"/>
</dbReference>
<keyword evidence="5" id="KW-1185">Reference proteome</keyword>
<evidence type="ECO:0000256" key="1">
    <source>
        <dbReference type="ARBA" id="ARBA00023186"/>
    </source>
</evidence>
<dbReference type="GO" id="GO:0000774">
    <property type="term" value="F:adenyl-nucleotide exchange factor activity"/>
    <property type="evidence" value="ECO:0000318"/>
    <property type="project" value="GO_Central"/>
</dbReference>
<dbReference type="PROSITE" id="PS50053">
    <property type="entry name" value="UBIQUITIN_2"/>
    <property type="match status" value="1"/>
</dbReference>
<keyword evidence="1" id="KW-0143">Chaperone</keyword>
<dbReference type="KEGG" id="soe:110800453"/>
<dbReference type="PANTHER" id="PTHR12329:SF11">
    <property type="entry name" value="BAG FAMILY MOLECULAR CHAPERONE REGULATOR 1"/>
    <property type="match status" value="1"/>
</dbReference>
<dbReference type="InterPro" id="IPR039773">
    <property type="entry name" value="BAG_chaperone_regulator"/>
</dbReference>
<dbReference type="Pfam" id="PF02179">
    <property type="entry name" value="BAG"/>
    <property type="match status" value="1"/>
</dbReference>
<dbReference type="Gene3D" id="3.10.20.90">
    <property type="entry name" value="Phosphatidylinositol 3-kinase Catalytic Subunit, Chain A, domain 1"/>
    <property type="match status" value="1"/>
</dbReference>
<feature type="domain" description="BAG" evidence="4">
    <location>
        <begin position="155"/>
        <end position="233"/>
    </location>
</feature>
<dbReference type="InterPro" id="IPR003103">
    <property type="entry name" value="BAG_domain"/>
</dbReference>
<dbReference type="PANTHER" id="PTHR12329">
    <property type="entry name" value="BCL2-ASSOCIATED ATHANOGENE"/>
    <property type="match status" value="1"/>
</dbReference>
<dbReference type="SMART" id="SM00264">
    <property type="entry name" value="BAG"/>
    <property type="match status" value="1"/>
</dbReference>
<dbReference type="InterPro" id="IPR029071">
    <property type="entry name" value="Ubiquitin-like_domsf"/>
</dbReference>
<evidence type="ECO:0000259" key="4">
    <source>
        <dbReference type="PROSITE" id="PS51035"/>
    </source>
</evidence>
<dbReference type="AlphaFoldDB" id="A0A9R0J6N8"/>
<evidence type="ECO:0000259" key="3">
    <source>
        <dbReference type="PROSITE" id="PS50053"/>
    </source>
</evidence>
<dbReference type="GeneID" id="110800453"/>
<dbReference type="OrthoDB" id="417450at2759"/>
<dbReference type="GO" id="GO:0051087">
    <property type="term" value="F:protein-folding chaperone binding"/>
    <property type="evidence" value="ECO:0000318"/>
    <property type="project" value="GO_Central"/>
</dbReference>
<protein>
    <submittedName>
        <fullName evidence="6">BAG family molecular chaperone regulator 1</fullName>
    </submittedName>
</protein>
<feature type="domain" description="Ubiquitin-like" evidence="3">
    <location>
        <begin position="62"/>
        <end position="130"/>
    </location>
</feature>
<evidence type="ECO:0000256" key="2">
    <source>
        <dbReference type="SAM" id="MobiDB-lite"/>
    </source>
</evidence>
<reference evidence="5" key="1">
    <citation type="journal article" date="2021" name="Nat. Commun.">
        <title>Genomic analyses provide insights into spinach domestication and the genetic basis of agronomic traits.</title>
        <authorList>
            <person name="Cai X."/>
            <person name="Sun X."/>
            <person name="Xu C."/>
            <person name="Sun H."/>
            <person name="Wang X."/>
            <person name="Ge C."/>
            <person name="Zhang Z."/>
            <person name="Wang Q."/>
            <person name="Fei Z."/>
            <person name="Jiao C."/>
            <person name="Wang Q."/>
        </authorList>
    </citation>
    <scope>NUCLEOTIDE SEQUENCE [LARGE SCALE GENOMIC DNA]</scope>
    <source>
        <strain evidence="5">cv. Varoflay</strain>
    </source>
</reference>
<dbReference type="PROSITE" id="PS51035">
    <property type="entry name" value="BAG"/>
    <property type="match status" value="1"/>
</dbReference>
<gene>
    <name evidence="6" type="primary">LOC110800453</name>
</gene>
<dbReference type="SUPFAM" id="SSF54236">
    <property type="entry name" value="Ubiquitin-like"/>
    <property type="match status" value="1"/>
</dbReference>
<sequence length="283" mass="32367">MMKKTNCNNYTSNNNNNNNNNNNQNNVGKMGGLEWEMRPGGMFVQKRNLDSNRNYSIPIPTIKVLVKFNSSYHEIHINSHASFGELKKRLAQVTGLHPQDQKLIFKEKERESRSFLDVSGVKDGSRIILVQDIINQENRFIESRRNSNIERAMKSVAEVSIEVDKLACQVTSMESVICKGGRVADKELLTLIELLMAQMIKLDGIIADGDVKLKRKTQVVRIQKYIDSLDRMKAQNKVASRYGGGQVGLVVSQQQQRPFIMQQQREQKNFSNGLMLTSKWEKY</sequence>
<feature type="compositionally biased region" description="Low complexity" evidence="2">
    <location>
        <begin position="1"/>
        <end position="26"/>
    </location>
</feature>
<organism evidence="5 6">
    <name type="scientific">Spinacia oleracea</name>
    <name type="common">Spinach</name>
    <dbReference type="NCBI Taxonomy" id="3562"/>
    <lineage>
        <taxon>Eukaryota</taxon>
        <taxon>Viridiplantae</taxon>
        <taxon>Streptophyta</taxon>
        <taxon>Embryophyta</taxon>
        <taxon>Tracheophyta</taxon>
        <taxon>Spermatophyta</taxon>
        <taxon>Magnoliopsida</taxon>
        <taxon>eudicotyledons</taxon>
        <taxon>Gunneridae</taxon>
        <taxon>Pentapetalae</taxon>
        <taxon>Caryophyllales</taxon>
        <taxon>Chenopodiaceae</taxon>
        <taxon>Chenopodioideae</taxon>
        <taxon>Anserineae</taxon>
        <taxon>Spinacia</taxon>
    </lineage>
</organism>
<proteinExistence type="predicted"/>